<proteinExistence type="predicted"/>
<organism evidence="2 3">
    <name type="scientific">Flagellimonas sediminis</name>
    <dbReference type="NCBI Taxonomy" id="2696468"/>
    <lineage>
        <taxon>Bacteria</taxon>
        <taxon>Pseudomonadati</taxon>
        <taxon>Bacteroidota</taxon>
        <taxon>Flavobacteriia</taxon>
        <taxon>Flavobacteriales</taxon>
        <taxon>Flavobacteriaceae</taxon>
        <taxon>Flagellimonas</taxon>
    </lineage>
</organism>
<dbReference type="Gene3D" id="2.60.120.560">
    <property type="entry name" value="Exo-inulinase, domain 1"/>
    <property type="match status" value="1"/>
</dbReference>
<dbReference type="AlphaFoldDB" id="A0A6I5KPB1"/>
<sequence length="246" mass="27500">MKKPIVLAVLALTFACKEKPKENTEVTEEEVVEVVETPEWTVLFDGSSFDGWHFYNDGTVTEPWKIEDGAMVLYPPESRPEGANYNLVTDKEFTDFVLTMEWKIAEGGNSGIFWGVKEDEKFGEPYLTGPEVQVLDDERHPDAKNGTDRLAGSLYDMVPPSEKSVKPAGEWNAVEIMVNHKTNEGHVKLNGTIIVEFPVEGEGWDTLVANSKFADWEAFGAFKTGKIGLQDHGNVVSFKNIKIKEL</sequence>
<dbReference type="Pfam" id="PF06439">
    <property type="entry name" value="3keto-disac_hyd"/>
    <property type="match status" value="1"/>
</dbReference>
<dbReference type="EMBL" id="JAAAMI010000001">
    <property type="protein sequence ID" value="NDV42303.1"/>
    <property type="molecule type" value="Genomic_DNA"/>
</dbReference>
<keyword evidence="3" id="KW-1185">Reference proteome</keyword>
<dbReference type="RefSeq" id="WP_163632918.1">
    <property type="nucleotide sequence ID" value="NZ_JAAAMI010000001.1"/>
</dbReference>
<protein>
    <submittedName>
        <fullName evidence="2">DUF1080 domain-containing protein</fullName>
    </submittedName>
</protein>
<name>A0A6I5KPB1_9FLAO</name>
<dbReference type="GO" id="GO:0016787">
    <property type="term" value="F:hydrolase activity"/>
    <property type="evidence" value="ECO:0007669"/>
    <property type="project" value="InterPro"/>
</dbReference>
<evidence type="ECO:0000313" key="3">
    <source>
        <dbReference type="Proteomes" id="UP000468707"/>
    </source>
</evidence>
<accession>A0A6I5KPB1</accession>
<dbReference type="Proteomes" id="UP000468707">
    <property type="component" value="Unassembled WGS sequence"/>
</dbReference>
<gene>
    <name evidence="2" type="ORF">GTK07_03100</name>
</gene>
<reference evidence="2 3" key="1">
    <citation type="submission" date="2020-01" db="EMBL/GenBank/DDBJ databases">
        <title>Muricauda sediminis sp.nov. 40Bstr401.</title>
        <authorList>
            <person name="Xue Z."/>
            <person name="Zhu S."/>
            <person name="Ren N."/>
            <person name="Chen T."/>
            <person name="Chen X."/>
            <person name="Chen J."/>
            <person name="Yang J."/>
        </authorList>
    </citation>
    <scope>NUCLEOTIDE SEQUENCE [LARGE SCALE GENOMIC DNA]</scope>
    <source>
        <strain evidence="2 3">40Bstr401</strain>
    </source>
</reference>
<feature type="domain" description="3-keto-alpha-glucoside-1,2-lyase/3-keto-2-hydroxy-glucal hydratase" evidence="1">
    <location>
        <begin position="39"/>
        <end position="244"/>
    </location>
</feature>
<comment type="caution">
    <text evidence="2">The sequence shown here is derived from an EMBL/GenBank/DDBJ whole genome shotgun (WGS) entry which is preliminary data.</text>
</comment>
<evidence type="ECO:0000313" key="2">
    <source>
        <dbReference type="EMBL" id="NDV42303.1"/>
    </source>
</evidence>
<dbReference type="InterPro" id="IPR010496">
    <property type="entry name" value="AL/BT2_dom"/>
</dbReference>
<evidence type="ECO:0000259" key="1">
    <source>
        <dbReference type="Pfam" id="PF06439"/>
    </source>
</evidence>
<dbReference type="PROSITE" id="PS51257">
    <property type="entry name" value="PROKAR_LIPOPROTEIN"/>
    <property type="match status" value="1"/>
</dbReference>